<sequence length="94" mass="11090">MAAKQNYKARYKWKLQTYNRTDSVMKLPARGLFIHVSREKLMLIYRICVNYYKAVSKYTKRGKNYLQSEGRELENGGALVWLVGCNCVKGNWEF</sequence>
<dbReference type="AlphaFoldDB" id="A0A072UMX0"/>
<reference evidence="2" key="3">
    <citation type="submission" date="2015-04" db="UniProtKB">
        <authorList>
            <consortium name="EnsemblPlants"/>
        </authorList>
    </citation>
    <scope>IDENTIFICATION</scope>
    <source>
        <strain evidence="2">cv. Jemalong A17</strain>
    </source>
</reference>
<dbReference type="EnsemblPlants" id="KEH31149">
    <property type="protein sequence ID" value="KEH31149"/>
    <property type="gene ID" value="MTR_4g091295"/>
</dbReference>
<organism evidence="1 3">
    <name type="scientific">Medicago truncatula</name>
    <name type="common">Barrel medic</name>
    <name type="synonym">Medicago tribuloides</name>
    <dbReference type="NCBI Taxonomy" id="3880"/>
    <lineage>
        <taxon>Eukaryota</taxon>
        <taxon>Viridiplantae</taxon>
        <taxon>Streptophyta</taxon>
        <taxon>Embryophyta</taxon>
        <taxon>Tracheophyta</taxon>
        <taxon>Spermatophyta</taxon>
        <taxon>Magnoliopsida</taxon>
        <taxon>eudicotyledons</taxon>
        <taxon>Gunneridae</taxon>
        <taxon>Pentapetalae</taxon>
        <taxon>rosids</taxon>
        <taxon>fabids</taxon>
        <taxon>Fabales</taxon>
        <taxon>Fabaceae</taxon>
        <taxon>Papilionoideae</taxon>
        <taxon>50 kb inversion clade</taxon>
        <taxon>NPAAA clade</taxon>
        <taxon>Hologalegina</taxon>
        <taxon>IRL clade</taxon>
        <taxon>Trifolieae</taxon>
        <taxon>Medicago</taxon>
    </lineage>
</organism>
<gene>
    <name evidence="1" type="ordered locus">MTR_4g091295</name>
</gene>
<proteinExistence type="predicted"/>
<dbReference type="HOGENOM" id="CLU_2389528_0_0_1"/>
<evidence type="ECO:0000313" key="1">
    <source>
        <dbReference type="EMBL" id="KEH31149.1"/>
    </source>
</evidence>
<name>A0A072UMX0_MEDTR</name>
<dbReference type="EMBL" id="CM001220">
    <property type="protein sequence ID" value="KEH31149.1"/>
    <property type="molecule type" value="Genomic_DNA"/>
</dbReference>
<keyword evidence="3" id="KW-1185">Reference proteome</keyword>
<evidence type="ECO:0000313" key="2">
    <source>
        <dbReference type="EnsemblPlants" id="KEH31149"/>
    </source>
</evidence>
<accession>A0A072UMX0</accession>
<protein>
    <submittedName>
        <fullName evidence="1 2">Uncharacterized protein</fullName>
    </submittedName>
</protein>
<evidence type="ECO:0000313" key="3">
    <source>
        <dbReference type="Proteomes" id="UP000002051"/>
    </source>
</evidence>
<reference evidence="1 3" key="1">
    <citation type="journal article" date="2011" name="Nature">
        <title>The Medicago genome provides insight into the evolution of rhizobial symbioses.</title>
        <authorList>
            <person name="Young N.D."/>
            <person name="Debelle F."/>
            <person name="Oldroyd G.E."/>
            <person name="Geurts R."/>
            <person name="Cannon S.B."/>
            <person name="Udvardi M.K."/>
            <person name="Benedito V.A."/>
            <person name="Mayer K.F."/>
            <person name="Gouzy J."/>
            <person name="Schoof H."/>
            <person name="Van de Peer Y."/>
            <person name="Proost S."/>
            <person name="Cook D.R."/>
            <person name="Meyers B.C."/>
            <person name="Spannagl M."/>
            <person name="Cheung F."/>
            <person name="De Mita S."/>
            <person name="Krishnakumar V."/>
            <person name="Gundlach H."/>
            <person name="Zhou S."/>
            <person name="Mudge J."/>
            <person name="Bharti A.K."/>
            <person name="Murray J.D."/>
            <person name="Naoumkina M.A."/>
            <person name="Rosen B."/>
            <person name="Silverstein K.A."/>
            <person name="Tang H."/>
            <person name="Rombauts S."/>
            <person name="Zhao P.X."/>
            <person name="Zhou P."/>
            <person name="Barbe V."/>
            <person name="Bardou P."/>
            <person name="Bechner M."/>
            <person name="Bellec A."/>
            <person name="Berger A."/>
            <person name="Berges H."/>
            <person name="Bidwell S."/>
            <person name="Bisseling T."/>
            <person name="Choisne N."/>
            <person name="Couloux A."/>
            <person name="Denny R."/>
            <person name="Deshpande S."/>
            <person name="Dai X."/>
            <person name="Doyle J.J."/>
            <person name="Dudez A.M."/>
            <person name="Farmer A.D."/>
            <person name="Fouteau S."/>
            <person name="Franken C."/>
            <person name="Gibelin C."/>
            <person name="Gish J."/>
            <person name="Goldstein S."/>
            <person name="Gonzalez A.J."/>
            <person name="Green P.J."/>
            <person name="Hallab A."/>
            <person name="Hartog M."/>
            <person name="Hua A."/>
            <person name="Humphray S.J."/>
            <person name="Jeong D.H."/>
            <person name="Jing Y."/>
            <person name="Jocker A."/>
            <person name="Kenton S.M."/>
            <person name="Kim D.J."/>
            <person name="Klee K."/>
            <person name="Lai H."/>
            <person name="Lang C."/>
            <person name="Lin S."/>
            <person name="Macmil S.L."/>
            <person name="Magdelenat G."/>
            <person name="Matthews L."/>
            <person name="McCorrison J."/>
            <person name="Monaghan E.L."/>
            <person name="Mun J.H."/>
            <person name="Najar F.Z."/>
            <person name="Nicholson C."/>
            <person name="Noirot C."/>
            <person name="O'Bleness M."/>
            <person name="Paule C.R."/>
            <person name="Poulain J."/>
            <person name="Prion F."/>
            <person name="Qin B."/>
            <person name="Qu C."/>
            <person name="Retzel E.F."/>
            <person name="Riddle C."/>
            <person name="Sallet E."/>
            <person name="Samain S."/>
            <person name="Samson N."/>
            <person name="Sanders I."/>
            <person name="Saurat O."/>
            <person name="Scarpelli C."/>
            <person name="Schiex T."/>
            <person name="Segurens B."/>
            <person name="Severin A.J."/>
            <person name="Sherrier D.J."/>
            <person name="Shi R."/>
            <person name="Sims S."/>
            <person name="Singer S.R."/>
            <person name="Sinharoy S."/>
            <person name="Sterck L."/>
            <person name="Viollet A."/>
            <person name="Wang B.B."/>
            <person name="Wang K."/>
            <person name="Wang M."/>
            <person name="Wang X."/>
            <person name="Warfsmann J."/>
            <person name="Weissenbach J."/>
            <person name="White D.D."/>
            <person name="White J.D."/>
            <person name="Wiley G.B."/>
            <person name="Wincker P."/>
            <person name="Xing Y."/>
            <person name="Yang L."/>
            <person name="Yao Z."/>
            <person name="Ying F."/>
            <person name="Zhai J."/>
            <person name="Zhou L."/>
            <person name="Zuber A."/>
            <person name="Denarie J."/>
            <person name="Dixon R.A."/>
            <person name="May G.D."/>
            <person name="Schwartz D.C."/>
            <person name="Rogers J."/>
            <person name="Quetier F."/>
            <person name="Town C.D."/>
            <person name="Roe B.A."/>
        </authorList>
    </citation>
    <scope>NUCLEOTIDE SEQUENCE [LARGE SCALE GENOMIC DNA]</scope>
    <source>
        <strain evidence="1">A17</strain>
        <strain evidence="2 3">cv. Jemalong A17</strain>
    </source>
</reference>
<reference evidence="1 3" key="2">
    <citation type="journal article" date="2014" name="BMC Genomics">
        <title>An improved genome release (version Mt4.0) for the model legume Medicago truncatula.</title>
        <authorList>
            <person name="Tang H."/>
            <person name="Krishnakumar V."/>
            <person name="Bidwell S."/>
            <person name="Rosen B."/>
            <person name="Chan A."/>
            <person name="Zhou S."/>
            <person name="Gentzbittel L."/>
            <person name="Childs K.L."/>
            <person name="Yandell M."/>
            <person name="Gundlach H."/>
            <person name="Mayer K.F."/>
            <person name="Schwartz D.C."/>
            <person name="Town C.D."/>
        </authorList>
    </citation>
    <scope>GENOME REANNOTATION</scope>
    <source>
        <strain evidence="1">A17</strain>
        <strain evidence="2 3">cv. Jemalong A17</strain>
    </source>
</reference>
<dbReference type="Proteomes" id="UP000002051">
    <property type="component" value="Chromosome 4"/>
</dbReference>